<dbReference type="PROSITE" id="PS51257">
    <property type="entry name" value="PROKAR_LIPOPROTEIN"/>
    <property type="match status" value="1"/>
</dbReference>
<accession>A0ABS9UUQ4</accession>
<organism evidence="1 2">
    <name type="scientific">Belliella filtrata</name>
    <dbReference type="NCBI Taxonomy" id="2923435"/>
    <lineage>
        <taxon>Bacteria</taxon>
        <taxon>Pseudomonadati</taxon>
        <taxon>Bacteroidota</taxon>
        <taxon>Cytophagia</taxon>
        <taxon>Cytophagales</taxon>
        <taxon>Cyclobacteriaceae</taxon>
        <taxon>Belliella</taxon>
    </lineage>
</organism>
<keyword evidence="2" id="KW-1185">Reference proteome</keyword>
<gene>
    <name evidence="1" type="ORF">MM239_00675</name>
</gene>
<protein>
    <submittedName>
        <fullName evidence="1">Uncharacterized protein</fullName>
    </submittedName>
</protein>
<reference evidence="1" key="1">
    <citation type="submission" date="2022-03" db="EMBL/GenBank/DDBJ databases">
        <title>De novo assembled genomes of Belliella spp. (Cyclobacteriaceae) strains.</title>
        <authorList>
            <person name="Szabo A."/>
            <person name="Korponai K."/>
            <person name="Felfoldi T."/>
        </authorList>
    </citation>
    <scope>NUCLEOTIDE SEQUENCE</scope>
    <source>
        <strain evidence="1">DSM 111904</strain>
    </source>
</reference>
<comment type="caution">
    <text evidence="1">The sequence shown here is derived from an EMBL/GenBank/DDBJ whole genome shotgun (WGS) entry which is preliminary data.</text>
</comment>
<proteinExistence type="predicted"/>
<evidence type="ECO:0000313" key="1">
    <source>
        <dbReference type="EMBL" id="MCH7407894.1"/>
    </source>
</evidence>
<dbReference type="Proteomes" id="UP001165489">
    <property type="component" value="Unassembled WGS sequence"/>
</dbReference>
<name>A0ABS9UUQ4_9BACT</name>
<evidence type="ECO:0000313" key="2">
    <source>
        <dbReference type="Proteomes" id="UP001165489"/>
    </source>
</evidence>
<sequence>MYRYIAILIIAIQTSISISCMVQKQLQEPFYIENEKGQAILKLHRDGKVFAEDREVAVLKSNDELYDLNDQMIYTLNENGKVIDSDGIQIMEILPDGTATNNKGQIFKWSKSGKITIYTDKAYSLNPNNPKSYQAASLLLTLNNNFSENHTIQNLFPMTRFIKSMAKAYVKSGNYGGSTQHEIFPTVYNYSFFDGETSSKNEEFQSILNLYLQHTKVNNSVTLQEYLTHLYNNNTEKLQEIHSLNQDQDKVEMGNSHQTLASLFFVDDEAGTVLKINHYLAKLSWDEHTTNLNKFLQENAKHFSSQIPDEFYTKYYGR</sequence>
<dbReference type="EMBL" id="JAKZGP010000001">
    <property type="protein sequence ID" value="MCH7407894.1"/>
    <property type="molecule type" value="Genomic_DNA"/>
</dbReference>
<dbReference type="RefSeq" id="WP_241345834.1">
    <property type="nucleotide sequence ID" value="NZ_JAKZGP010000001.1"/>
</dbReference>